<dbReference type="EMBL" id="PVWK01000101">
    <property type="protein sequence ID" value="PSB26676.1"/>
    <property type="molecule type" value="Genomic_DNA"/>
</dbReference>
<sequence length="652" mass="71937">MYFGLGWSEDCMSYAREARQQNRVLKLMLIEDDPVFRLGLAACLEPFPDLQLVQEADSATRALQVLQALSTSAETIANPSIAHEAANGTERSPDLIILNLDLGQGASQGLGLALCQQLRMEYTQFPLLLLGSTLELTRLAAAFQSGAGGYCLKGTGVAELVTAIRQVASGQSYWAEGIQAIARPGTQLTRQSSVDATATSRPSSKTSLTQTNDGWLAIWRRNLRLSGVRQIERAIAELESQLQAERSVIDQLILAGQRRELRTARWLVNRLLAASNEPAQPTLPAQPLETRRALGADRRQPTSADFTGATLETASNESSTALTETIAGSIQSPQAALFLATFTQLQGNLQNLTATPLEIDILKDAKKRALLQLVLRQLQAILDTLRSQLSLDQLKKKRNVILQDLWQTTVTDFLGKYYTVQVDMQPIEVVSVLLQDVDLIEAEILDKIPLFTEFLAHLLFQTPLTVEDATYAAGTVEAMAQMELLLQNVMLQVANAVIQPLLNRFGNVTEIKQTFYDKRLLSSREVERFRNDLSWKYRTNRVFTEPAAIFESQYSLLTLTGNGISRTTIYAPRNEELAALSGLPFLVTLLLEVRDAIVPRVRAAVSFLGRGVVYVLTEVIGRGIGLIGRGIIKGIGNALQDAKPNHKSERWR</sequence>
<feature type="domain" description="Response regulatory" evidence="3">
    <location>
        <begin position="26"/>
        <end position="168"/>
    </location>
</feature>
<dbReference type="OrthoDB" id="458149at2"/>
<evidence type="ECO:0000256" key="1">
    <source>
        <dbReference type="PROSITE-ProRule" id="PRU00169"/>
    </source>
</evidence>
<dbReference type="PANTHER" id="PTHR45566:SF1">
    <property type="entry name" value="HTH-TYPE TRANSCRIPTIONAL REGULATOR YHJB-RELATED"/>
    <property type="match status" value="1"/>
</dbReference>
<dbReference type="SMART" id="SM00448">
    <property type="entry name" value="REC"/>
    <property type="match status" value="1"/>
</dbReference>
<keyword evidence="5" id="KW-1185">Reference proteome</keyword>
<protein>
    <submittedName>
        <fullName evidence="4">DUF3685 domain-containing protein</fullName>
    </submittedName>
</protein>
<dbReference type="AlphaFoldDB" id="A0A2T1E1P5"/>
<dbReference type="CDD" id="cd17535">
    <property type="entry name" value="REC_NarL-like"/>
    <property type="match status" value="1"/>
</dbReference>
<organism evidence="4 5">
    <name type="scientific">Stenomitos frigidus ULC18</name>
    <dbReference type="NCBI Taxonomy" id="2107698"/>
    <lineage>
        <taxon>Bacteria</taxon>
        <taxon>Bacillati</taxon>
        <taxon>Cyanobacteriota</taxon>
        <taxon>Cyanophyceae</taxon>
        <taxon>Leptolyngbyales</taxon>
        <taxon>Leptolyngbyaceae</taxon>
        <taxon>Stenomitos</taxon>
    </lineage>
</organism>
<dbReference type="PANTHER" id="PTHR45566">
    <property type="entry name" value="HTH-TYPE TRANSCRIPTIONAL REGULATOR YHJB-RELATED"/>
    <property type="match status" value="1"/>
</dbReference>
<comment type="caution">
    <text evidence="1">Lacks conserved residue(s) required for the propagation of feature annotation.</text>
</comment>
<dbReference type="InterPro" id="IPR051015">
    <property type="entry name" value="EvgA-like"/>
</dbReference>
<dbReference type="InterPro" id="IPR001789">
    <property type="entry name" value="Sig_transdc_resp-reg_receiver"/>
</dbReference>
<accession>A0A2T1E1P5</accession>
<reference evidence="4 5" key="2">
    <citation type="submission" date="2018-03" db="EMBL/GenBank/DDBJ databases">
        <title>The ancient ancestry and fast evolution of plastids.</title>
        <authorList>
            <person name="Moore K.R."/>
            <person name="Magnabosco C."/>
            <person name="Momper L."/>
            <person name="Gold D.A."/>
            <person name="Bosak T."/>
            <person name="Fournier G.P."/>
        </authorList>
    </citation>
    <scope>NUCLEOTIDE SEQUENCE [LARGE SCALE GENOMIC DNA]</scope>
    <source>
        <strain evidence="4 5">ULC18</strain>
    </source>
</reference>
<dbReference type="Gene3D" id="3.40.50.2300">
    <property type="match status" value="1"/>
</dbReference>
<name>A0A2T1E1P5_9CYAN</name>
<evidence type="ECO:0000259" key="3">
    <source>
        <dbReference type="PROSITE" id="PS50110"/>
    </source>
</evidence>
<dbReference type="PROSITE" id="PS50110">
    <property type="entry name" value="RESPONSE_REGULATORY"/>
    <property type="match status" value="1"/>
</dbReference>
<gene>
    <name evidence="4" type="ORF">C7B82_18925</name>
</gene>
<reference evidence="5" key="1">
    <citation type="submission" date="2018-02" db="EMBL/GenBank/DDBJ databases">
        <authorList>
            <person name="Moore K."/>
            <person name="Momper L."/>
        </authorList>
    </citation>
    <scope>NUCLEOTIDE SEQUENCE [LARGE SCALE GENOMIC DNA]</scope>
    <source>
        <strain evidence="5">ULC18</strain>
    </source>
</reference>
<dbReference type="Pfam" id="PF12452">
    <property type="entry name" value="DUF3685"/>
    <property type="match status" value="1"/>
</dbReference>
<dbReference type="InterPro" id="IPR022552">
    <property type="entry name" value="UPF_Ycf55"/>
</dbReference>
<feature type="coiled-coil region" evidence="2">
    <location>
        <begin position="228"/>
        <end position="255"/>
    </location>
</feature>
<dbReference type="InterPro" id="IPR058245">
    <property type="entry name" value="NreC/VraR/RcsB-like_REC"/>
</dbReference>
<comment type="caution">
    <text evidence="4">The sequence shown here is derived from an EMBL/GenBank/DDBJ whole genome shotgun (WGS) entry which is preliminary data.</text>
</comment>
<evidence type="ECO:0000313" key="4">
    <source>
        <dbReference type="EMBL" id="PSB26676.1"/>
    </source>
</evidence>
<dbReference type="SUPFAM" id="SSF52172">
    <property type="entry name" value="CheY-like"/>
    <property type="match status" value="1"/>
</dbReference>
<dbReference type="InterPro" id="IPR011006">
    <property type="entry name" value="CheY-like_superfamily"/>
</dbReference>
<keyword evidence="2" id="KW-0175">Coiled coil</keyword>
<proteinExistence type="predicted"/>
<dbReference type="GO" id="GO:0000160">
    <property type="term" value="P:phosphorelay signal transduction system"/>
    <property type="evidence" value="ECO:0007669"/>
    <property type="project" value="InterPro"/>
</dbReference>
<evidence type="ECO:0000313" key="5">
    <source>
        <dbReference type="Proteomes" id="UP000239576"/>
    </source>
</evidence>
<evidence type="ECO:0000256" key="2">
    <source>
        <dbReference type="SAM" id="Coils"/>
    </source>
</evidence>
<dbReference type="Proteomes" id="UP000239576">
    <property type="component" value="Unassembled WGS sequence"/>
</dbReference>